<evidence type="ECO:0000256" key="1">
    <source>
        <dbReference type="SAM" id="MobiDB-lite"/>
    </source>
</evidence>
<dbReference type="InterPro" id="IPR012902">
    <property type="entry name" value="N_methyl_site"/>
</dbReference>
<dbReference type="Gene3D" id="3.30.700.10">
    <property type="entry name" value="Glycoprotein, Type 4 Pilin"/>
    <property type="match status" value="1"/>
</dbReference>
<dbReference type="SUPFAM" id="SSF54523">
    <property type="entry name" value="Pili subunits"/>
    <property type="match status" value="1"/>
</dbReference>
<feature type="region of interest" description="Disordered" evidence="1">
    <location>
        <begin position="126"/>
        <end position="146"/>
    </location>
</feature>
<evidence type="ECO:0000256" key="2">
    <source>
        <dbReference type="SAM" id="Phobius"/>
    </source>
</evidence>
<dbReference type="NCBIfam" id="TIGR02532">
    <property type="entry name" value="IV_pilin_GFxxxE"/>
    <property type="match status" value="1"/>
</dbReference>
<keyword evidence="2" id="KW-0812">Transmembrane</keyword>
<dbReference type="InterPro" id="IPR045584">
    <property type="entry name" value="Pilin-like"/>
</dbReference>
<evidence type="ECO:0000313" key="4">
    <source>
        <dbReference type="EMBL" id="KAB2932414.1"/>
    </source>
</evidence>
<gene>
    <name evidence="4" type="ORF">F9K24_10825</name>
</gene>
<sequence>MFSRLKRHLKRRSRKGLTLVELAIVVLVLGVIMGIVFFNLQETATDVQSGTKRLQVSKFQATQLPMKLEEFRNAGGSVNPGEDLTILLQEIPESSYRPAKEELVTDPWGKPYFMCQGEDGSDRICSYGKDKEEGGEGENADFQLDDDRTWPDWLKKK</sequence>
<reference evidence="4 5" key="1">
    <citation type="submission" date="2019-10" db="EMBL/GenBank/DDBJ databases">
        <title>Extracellular Electron Transfer in a Candidatus Methanoperedens spp. Enrichment Culture.</title>
        <authorList>
            <person name="Berger S."/>
            <person name="Rangel Shaw D."/>
            <person name="Berben T."/>
            <person name="In 'T Zandt M."/>
            <person name="Frank J."/>
            <person name="Reimann J."/>
            <person name="Jetten M.S.M."/>
            <person name="Welte C.U."/>
        </authorList>
    </citation>
    <scope>NUCLEOTIDE SEQUENCE [LARGE SCALE GENOMIC DNA]</scope>
    <source>
        <strain evidence="4">SB12</strain>
    </source>
</reference>
<comment type="caution">
    <text evidence="4">The sequence shown here is derived from an EMBL/GenBank/DDBJ whole genome shotgun (WGS) entry which is preliminary data.</text>
</comment>
<dbReference type="PROSITE" id="PS00409">
    <property type="entry name" value="PROKAR_NTER_METHYL"/>
    <property type="match status" value="1"/>
</dbReference>
<dbReference type="Pfam" id="PF08334">
    <property type="entry name" value="T2SSG"/>
    <property type="match status" value="1"/>
</dbReference>
<keyword evidence="2" id="KW-0472">Membrane</keyword>
<proteinExistence type="predicted"/>
<evidence type="ECO:0000259" key="3">
    <source>
        <dbReference type="Pfam" id="PF08334"/>
    </source>
</evidence>
<accession>A0A833LYD2</accession>
<evidence type="ECO:0000313" key="5">
    <source>
        <dbReference type="Proteomes" id="UP000460298"/>
    </source>
</evidence>
<protein>
    <submittedName>
        <fullName evidence="4">Prepilin-type N-terminal cleavage/methylation domain-containing protein</fullName>
    </submittedName>
</protein>
<keyword evidence="2" id="KW-1133">Transmembrane helix</keyword>
<feature type="domain" description="Type II secretion system protein GspG C-terminal" evidence="3">
    <location>
        <begin position="53"/>
        <end position="142"/>
    </location>
</feature>
<dbReference type="InterPro" id="IPR013545">
    <property type="entry name" value="T2SS_protein-GspG_C"/>
</dbReference>
<dbReference type="EMBL" id="WBUI01000009">
    <property type="protein sequence ID" value="KAB2932414.1"/>
    <property type="molecule type" value="Genomic_DNA"/>
</dbReference>
<organism evidence="4 5">
    <name type="scientific">Leptonema illini</name>
    <dbReference type="NCBI Taxonomy" id="183"/>
    <lineage>
        <taxon>Bacteria</taxon>
        <taxon>Pseudomonadati</taxon>
        <taxon>Spirochaetota</taxon>
        <taxon>Spirochaetia</taxon>
        <taxon>Leptospirales</taxon>
        <taxon>Leptospiraceae</taxon>
        <taxon>Leptonema</taxon>
    </lineage>
</organism>
<dbReference type="Pfam" id="PF07963">
    <property type="entry name" value="N_methyl"/>
    <property type="match status" value="1"/>
</dbReference>
<feature type="transmembrane region" description="Helical" evidence="2">
    <location>
        <begin position="20"/>
        <end position="40"/>
    </location>
</feature>
<dbReference type="AlphaFoldDB" id="A0A833LYD2"/>
<name>A0A833LYD2_9LEPT</name>
<dbReference type="Proteomes" id="UP000460298">
    <property type="component" value="Unassembled WGS sequence"/>
</dbReference>